<dbReference type="GO" id="GO:0043709">
    <property type="term" value="P:cell adhesion involved in single-species biofilm formation"/>
    <property type="evidence" value="ECO:0007669"/>
    <property type="project" value="TreeGrafter"/>
</dbReference>
<comment type="caution">
    <text evidence="2">The sequence shown here is derived from an EMBL/GenBank/DDBJ whole genome shotgun (WGS) entry which is preliminary data.</text>
</comment>
<dbReference type="Gene3D" id="3.30.70.270">
    <property type="match status" value="1"/>
</dbReference>
<dbReference type="Proteomes" id="UP000179270">
    <property type="component" value="Unassembled WGS sequence"/>
</dbReference>
<dbReference type="NCBIfam" id="TIGR00254">
    <property type="entry name" value="GGDEF"/>
    <property type="match status" value="1"/>
</dbReference>
<evidence type="ECO:0000313" key="3">
    <source>
        <dbReference type="Proteomes" id="UP000179270"/>
    </source>
</evidence>
<organism evidence="2 3">
    <name type="scientific">Candidatus Roizmanbacteria bacterium RIFCSPLOWO2_01_FULL_35_13</name>
    <dbReference type="NCBI Taxonomy" id="1802055"/>
    <lineage>
        <taxon>Bacteria</taxon>
        <taxon>Candidatus Roizmaniibacteriota</taxon>
    </lineage>
</organism>
<dbReference type="SMART" id="SM00267">
    <property type="entry name" value="GGDEF"/>
    <property type="match status" value="1"/>
</dbReference>
<dbReference type="InterPro" id="IPR050469">
    <property type="entry name" value="Diguanylate_Cyclase"/>
</dbReference>
<name>A0A1F7I7C2_9BACT</name>
<dbReference type="FunFam" id="3.30.70.270:FF:000001">
    <property type="entry name" value="Diguanylate cyclase domain protein"/>
    <property type="match status" value="1"/>
</dbReference>
<reference evidence="2 3" key="1">
    <citation type="journal article" date="2016" name="Nat. Commun.">
        <title>Thousands of microbial genomes shed light on interconnected biogeochemical processes in an aquifer system.</title>
        <authorList>
            <person name="Anantharaman K."/>
            <person name="Brown C.T."/>
            <person name="Hug L.A."/>
            <person name="Sharon I."/>
            <person name="Castelle C.J."/>
            <person name="Probst A.J."/>
            <person name="Thomas B.C."/>
            <person name="Singh A."/>
            <person name="Wilkins M.J."/>
            <person name="Karaoz U."/>
            <person name="Brodie E.L."/>
            <person name="Williams K.H."/>
            <person name="Hubbard S.S."/>
            <person name="Banfield J.F."/>
        </authorList>
    </citation>
    <scope>NUCLEOTIDE SEQUENCE [LARGE SCALE GENOMIC DNA]</scope>
</reference>
<accession>A0A1F7I7C2</accession>
<proteinExistence type="predicted"/>
<dbReference type="GO" id="GO:0052621">
    <property type="term" value="F:diguanylate cyclase activity"/>
    <property type="evidence" value="ECO:0007669"/>
    <property type="project" value="TreeGrafter"/>
</dbReference>
<dbReference type="InterPro" id="IPR043128">
    <property type="entry name" value="Rev_trsase/Diguanyl_cyclase"/>
</dbReference>
<protein>
    <recommendedName>
        <fullName evidence="1">GGDEF domain-containing protein</fullName>
    </recommendedName>
</protein>
<evidence type="ECO:0000259" key="1">
    <source>
        <dbReference type="PROSITE" id="PS50887"/>
    </source>
</evidence>
<dbReference type="InterPro" id="IPR029787">
    <property type="entry name" value="Nucleotide_cyclase"/>
</dbReference>
<gene>
    <name evidence="2" type="ORF">A3A74_07535</name>
</gene>
<dbReference type="SUPFAM" id="SSF55073">
    <property type="entry name" value="Nucleotide cyclase"/>
    <property type="match status" value="1"/>
</dbReference>
<dbReference type="GO" id="GO:0005886">
    <property type="term" value="C:plasma membrane"/>
    <property type="evidence" value="ECO:0007669"/>
    <property type="project" value="TreeGrafter"/>
</dbReference>
<evidence type="ECO:0000313" key="2">
    <source>
        <dbReference type="EMBL" id="OGK39256.1"/>
    </source>
</evidence>
<dbReference type="InterPro" id="IPR000160">
    <property type="entry name" value="GGDEF_dom"/>
</dbReference>
<dbReference type="EMBL" id="MGAF01000054">
    <property type="protein sequence ID" value="OGK39256.1"/>
    <property type="molecule type" value="Genomic_DNA"/>
</dbReference>
<feature type="domain" description="GGDEF" evidence="1">
    <location>
        <begin position="114"/>
        <end position="255"/>
    </location>
</feature>
<dbReference type="Pfam" id="PF00990">
    <property type="entry name" value="GGDEF"/>
    <property type="match status" value="1"/>
</dbReference>
<sequence length="261" mass="29311">MDQNPEIIISPKTQKSQYKDRVLEHMLNATPLRRKLTENQARNKVAKELKHMRKKISNSLFIEQRKKLAEAESKSIKDALTGLYSRRYIMGDENQPNPSGELKRLFLEAQRSGDSLSLIFIDGDYFKNVNDTYGHQAGDDVLQALACELKTISRESDVVGRYGGEEFLILAQDTNLTQALDLGERIRMQIMEHNFSSNNISNRPRNMTVSVGVATFSPANEGFSINSESDLLGLADKAVYLAKSSGRNVVKSMLDLPKNNA</sequence>
<dbReference type="AlphaFoldDB" id="A0A1F7I7C2"/>
<dbReference type="PROSITE" id="PS50887">
    <property type="entry name" value="GGDEF"/>
    <property type="match status" value="1"/>
</dbReference>
<dbReference type="STRING" id="1802055.A3A74_07535"/>
<dbReference type="PANTHER" id="PTHR45138">
    <property type="entry name" value="REGULATORY COMPONENTS OF SENSORY TRANSDUCTION SYSTEM"/>
    <property type="match status" value="1"/>
</dbReference>
<dbReference type="CDD" id="cd01949">
    <property type="entry name" value="GGDEF"/>
    <property type="match status" value="1"/>
</dbReference>
<dbReference type="GO" id="GO:1902201">
    <property type="term" value="P:negative regulation of bacterial-type flagellum-dependent cell motility"/>
    <property type="evidence" value="ECO:0007669"/>
    <property type="project" value="TreeGrafter"/>
</dbReference>
<dbReference type="PANTHER" id="PTHR45138:SF9">
    <property type="entry name" value="DIGUANYLATE CYCLASE DGCM-RELATED"/>
    <property type="match status" value="1"/>
</dbReference>